<feature type="region of interest" description="Disordered" evidence="8">
    <location>
        <begin position="1"/>
        <end position="70"/>
    </location>
</feature>
<dbReference type="InterPro" id="IPR048258">
    <property type="entry name" value="Cyclins_cyclin-box"/>
</dbReference>
<evidence type="ECO:0000256" key="6">
    <source>
        <dbReference type="ARBA" id="ARBA00032263"/>
    </source>
</evidence>
<dbReference type="OrthoDB" id="5590282at2759"/>
<keyword evidence="12" id="KW-1185">Reference proteome</keyword>
<keyword evidence="5" id="KW-0131">Cell cycle</keyword>
<dbReference type="PANTHER" id="PTHR10177">
    <property type="entry name" value="CYCLINS"/>
    <property type="match status" value="1"/>
</dbReference>
<dbReference type="FunFam" id="1.10.472.10:FF:000013">
    <property type="entry name" value="Cyclin A1"/>
    <property type="match status" value="1"/>
</dbReference>
<dbReference type="SMART" id="SM01332">
    <property type="entry name" value="Cyclin_C"/>
    <property type="match status" value="1"/>
</dbReference>
<dbReference type="InterPro" id="IPR046965">
    <property type="entry name" value="Cyclin_A/B-like"/>
</dbReference>
<comment type="similarity">
    <text evidence="1">Belongs to the cyclin family. Cyclin AB subfamily.</text>
</comment>
<dbReference type="GO" id="GO:0016538">
    <property type="term" value="F:cyclin-dependent protein serine/threonine kinase regulator activity"/>
    <property type="evidence" value="ECO:0007669"/>
    <property type="project" value="InterPro"/>
</dbReference>
<dbReference type="Pfam" id="PF02984">
    <property type="entry name" value="Cyclin_C"/>
    <property type="match status" value="1"/>
</dbReference>
<gene>
    <name evidence="11" type="ORF">RchiOBHm_Chr6g0254451</name>
</gene>
<dbReference type="Pfam" id="PF00134">
    <property type="entry name" value="Cyclin_N"/>
    <property type="match status" value="1"/>
</dbReference>
<name>A0A2P6PLL4_ROSCH</name>
<dbReference type="InterPro" id="IPR036915">
    <property type="entry name" value="Cyclin-like_sf"/>
</dbReference>
<evidence type="ECO:0000256" key="8">
    <source>
        <dbReference type="SAM" id="MobiDB-lite"/>
    </source>
</evidence>
<dbReference type="SMART" id="SM00385">
    <property type="entry name" value="CYCLIN"/>
    <property type="match status" value="2"/>
</dbReference>
<accession>A0A2P6PLL4</accession>
<dbReference type="InterPro" id="IPR006671">
    <property type="entry name" value="Cyclin_N"/>
</dbReference>
<evidence type="ECO:0000256" key="4">
    <source>
        <dbReference type="ARBA" id="ARBA00023127"/>
    </source>
</evidence>
<evidence type="ECO:0000313" key="12">
    <source>
        <dbReference type="Proteomes" id="UP000238479"/>
    </source>
</evidence>
<feature type="domain" description="Cyclin C-terminal" evidence="10">
    <location>
        <begin position="219"/>
        <end position="342"/>
    </location>
</feature>
<evidence type="ECO:0000256" key="5">
    <source>
        <dbReference type="ARBA" id="ARBA00023306"/>
    </source>
</evidence>
<dbReference type="InterPro" id="IPR013763">
    <property type="entry name" value="Cyclin-like_dom"/>
</dbReference>
<dbReference type="STRING" id="74649.A0A2P6PLL4"/>
<evidence type="ECO:0000256" key="3">
    <source>
        <dbReference type="ARBA" id="ARBA00022618"/>
    </source>
</evidence>
<dbReference type="FunFam" id="1.10.472.10:FF:000167">
    <property type="entry name" value="Mitotic cyclin 6"/>
    <property type="match status" value="1"/>
</dbReference>
<dbReference type="GO" id="GO:0051301">
    <property type="term" value="P:cell division"/>
    <property type="evidence" value="ECO:0007669"/>
    <property type="project" value="UniProtKB-KW"/>
</dbReference>
<comment type="subunit">
    <text evidence="2">Interacts with the CDC2 protein kinase to form a serine/threonine kinase holoenzyme complex also known as maturation promoting factor (MPF). The cyclin subunit imparts substrate specificity to the complex.</text>
</comment>
<evidence type="ECO:0000256" key="1">
    <source>
        <dbReference type="ARBA" id="ARBA00006955"/>
    </source>
</evidence>
<dbReference type="CDD" id="cd20506">
    <property type="entry name" value="CYCLIN_AtCycA-like_rpt2"/>
    <property type="match status" value="1"/>
</dbReference>
<dbReference type="Gene3D" id="1.10.472.10">
    <property type="entry name" value="Cyclin-like"/>
    <property type="match status" value="2"/>
</dbReference>
<dbReference type="Gramene" id="PRQ22825">
    <property type="protein sequence ID" value="PRQ22825"/>
    <property type="gene ID" value="RchiOBHm_Chr6g0254451"/>
</dbReference>
<sequence>MCDEGNSVYTTRSTKKRASAAEALKVPASKKQRSVLGEITNSPDLVSVPKSAPKKPKIESQKKEEEEGLETEIGVGSIDPVKCAYSPSMYKHLHILEVEVKNRPLCGYMEKVQNCISEHMREVLVDWLVEVAEEYKFVSDTLYLTVSYIDRYLSSHVISKNKLQLLGVACMFIASKYEEICPPRIEEFCYITDNSYMIEEVLEMEKDVLKFLNFEIYTPTTRSFLRIFARAAQENSKSLGLQFEFLGGYLAELSLLDYCCVRFLPSVIAASAVFLTRFTIQPEVHPWSWNLQCYSGYKPSDLQDCVLALHDLQLNKRGSNLRAVRDKYMQAKFKCVATLSSHSEIPALYFEAIN</sequence>
<dbReference type="PIRSF" id="PIRSF001771">
    <property type="entry name" value="Cyclin_A_B_D_E"/>
    <property type="match status" value="1"/>
</dbReference>
<feature type="compositionally biased region" description="Basic and acidic residues" evidence="8">
    <location>
        <begin position="56"/>
        <end position="65"/>
    </location>
</feature>
<feature type="domain" description="Cyclin-like" evidence="9">
    <location>
        <begin position="126"/>
        <end position="210"/>
    </location>
</feature>
<dbReference type="EMBL" id="PDCK01000044">
    <property type="protein sequence ID" value="PRQ22825.1"/>
    <property type="molecule type" value="Genomic_DNA"/>
</dbReference>
<evidence type="ECO:0000259" key="9">
    <source>
        <dbReference type="SMART" id="SM00385"/>
    </source>
</evidence>
<comment type="caution">
    <text evidence="11">The sequence shown here is derived from an EMBL/GenBank/DDBJ whole genome shotgun (WGS) entry which is preliminary data.</text>
</comment>
<evidence type="ECO:0000256" key="2">
    <source>
        <dbReference type="ARBA" id="ARBA00011177"/>
    </source>
</evidence>
<dbReference type="InterPro" id="IPR004367">
    <property type="entry name" value="Cyclin_C-dom"/>
</dbReference>
<dbReference type="AlphaFoldDB" id="A0A2P6PLL4"/>
<proteinExistence type="inferred from homology"/>
<evidence type="ECO:0000259" key="10">
    <source>
        <dbReference type="SMART" id="SM01332"/>
    </source>
</evidence>
<organism evidence="11 12">
    <name type="scientific">Rosa chinensis</name>
    <name type="common">China rose</name>
    <dbReference type="NCBI Taxonomy" id="74649"/>
    <lineage>
        <taxon>Eukaryota</taxon>
        <taxon>Viridiplantae</taxon>
        <taxon>Streptophyta</taxon>
        <taxon>Embryophyta</taxon>
        <taxon>Tracheophyta</taxon>
        <taxon>Spermatophyta</taxon>
        <taxon>Magnoliopsida</taxon>
        <taxon>eudicotyledons</taxon>
        <taxon>Gunneridae</taxon>
        <taxon>Pentapetalae</taxon>
        <taxon>rosids</taxon>
        <taxon>fabids</taxon>
        <taxon>Rosales</taxon>
        <taxon>Rosaceae</taxon>
        <taxon>Rosoideae</taxon>
        <taxon>Rosoideae incertae sedis</taxon>
        <taxon>Rosa</taxon>
    </lineage>
</organism>
<dbReference type="PROSITE" id="PS00292">
    <property type="entry name" value="CYCLINS"/>
    <property type="match status" value="1"/>
</dbReference>
<keyword evidence="3" id="KW-0132">Cell division</keyword>
<dbReference type="Proteomes" id="UP000238479">
    <property type="component" value="Chromosome 6"/>
</dbReference>
<dbReference type="GO" id="GO:0044772">
    <property type="term" value="P:mitotic cell cycle phase transition"/>
    <property type="evidence" value="ECO:0007669"/>
    <property type="project" value="InterPro"/>
</dbReference>
<protein>
    <recommendedName>
        <fullName evidence="6">B-like cyclin</fullName>
    </recommendedName>
</protein>
<dbReference type="OMA" id="CNSECIF"/>
<evidence type="ECO:0000256" key="7">
    <source>
        <dbReference type="RuleBase" id="RU000383"/>
    </source>
</evidence>
<dbReference type="InterPro" id="IPR039361">
    <property type="entry name" value="Cyclin"/>
</dbReference>
<dbReference type="SUPFAM" id="SSF47954">
    <property type="entry name" value="Cyclin-like"/>
    <property type="match status" value="2"/>
</dbReference>
<feature type="domain" description="Cyclin-like" evidence="9">
    <location>
        <begin position="223"/>
        <end position="311"/>
    </location>
</feature>
<keyword evidence="4 7" id="KW-0195">Cyclin</keyword>
<reference evidence="11 12" key="1">
    <citation type="journal article" date="2018" name="Nat. Genet.">
        <title>The Rosa genome provides new insights in the design of modern roses.</title>
        <authorList>
            <person name="Bendahmane M."/>
        </authorList>
    </citation>
    <scope>NUCLEOTIDE SEQUENCE [LARGE SCALE GENOMIC DNA]</scope>
    <source>
        <strain evidence="12">cv. Old Blush</strain>
    </source>
</reference>
<evidence type="ECO:0000313" key="11">
    <source>
        <dbReference type="EMBL" id="PRQ22825.1"/>
    </source>
</evidence>